<organism evidence="6 7">
    <name type="scientific">Oryzias latipes</name>
    <name type="common">Japanese rice fish</name>
    <name type="synonym">Japanese killifish</name>
    <dbReference type="NCBI Taxonomy" id="8090"/>
    <lineage>
        <taxon>Eukaryota</taxon>
        <taxon>Metazoa</taxon>
        <taxon>Chordata</taxon>
        <taxon>Craniata</taxon>
        <taxon>Vertebrata</taxon>
        <taxon>Euteleostomi</taxon>
        <taxon>Actinopterygii</taxon>
        <taxon>Neopterygii</taxon>
        <taxon>Teleostei</taxon>
        <taxon>Neoteleostei</taxon>
        <taxon>Acanthomorphata</taxon>
        <taxon>Ovalentaria</taxon>
        <taxon>Atherinomorphae</taxon>
        <taxon>Beloniformes</taxon>
        <taxon>Adrianichthyidae</taxon>
        <taxon>Oryziinae</taxon>
        <taxon>Oryzias</taxon>
    </lineage>
</organism>
<comment type="subcellular location">
    <subcellularLocation>
        <location evidence="1">Cell projection</location>
        <location evidence="1">Cilium</location>
    </subcellularLocation>
</comment>
<keyword evidence="3" id="KW-0677">Repeat</keyword>
<dbReference type="Proteomes" id="UP000265180">
    <property type="component" value="Chromosome 24"/>
</dbReference>
<reference key="1">
    <citation type="journal article" date="2007" name="Nature">
        <title>The medaka draft genome and insights into vertebrate genome evolution.</title>
        <authorList>
            <person name="Kasahara M."/>
            <person name="Naruse K."/>
            <person name="Sasaki S."/>
            <person name="Nakatani Y."/>
            <person name="Qu W."/>
            <person name="Ahsan B."/>
            <person name="Yamada T."/>
            <person name="Nagayasu Y."/>
            <person name="Doi K."/>
            <person name="Kasai Y."/>
            <person name="Jindo T."/>
            <person name="Kobayashi D."/>
            <person name="Shimada A."/>
            <person name="Toyoda A."/>
            <person name="Kuroki Y."/>
            <person name="Fujiyama A."/>
            <person name="Sasaki T."/>
            <person name="Shimizu A."/>
            <person name="Asakawa S."/>
            <person name="Shimizu N."/>
            <person name="Hashimoto S."/>
            <person name="Yang J."/>
            <person name="Lee Y."/>
            <person name="Matsushima K."/>
            <person name="Sugano S."/>
            <person name="Sakaizumi M."/>
            <person name="Narita T."/>
            <person name="Ohishi K."/>
            <person name="Haga S."/>
            <person name="Ohta F."/>
            <person name="Nomoto H."/>
            <person name="Nogata K."/>
            <person name="Morishita T."/>
            <person name="Endo T."/>
            <person name="Shin-I T."/>
            <person name="Takeda H."/>
            <person name="Morishita S."/>
            <person name="Kohara Y."/>
        </authorList>
    </citation>
    <scope>NUCLEOTIDE SEQUENCE [LARGE SCALE GENOMIC DNA]</scope>
    <source>
        <strain>Hd-rR</strain>
    </source>
</reference>
<dbReference type="PANTHER" id="PTHR15722:SF2">
    <property type="entry name" value="INTRAFLAGELLAR TRANSPORT PROTEIN 172 HOMOLOG"/>
    <property type="match status" value="1"/>
</dbReference>
<evidence type="ECO:0000256" key="2">
    <source>
        <dbReference type="ARBA" id="ARBA00022574"/>
    </source>
</evidence>
<keyword evidence="2" id="KW-0853">WD repeat</keyword>
<proteinExistence type="predicted"/>
<reference evidence="6" key="4">
    <citation type="submission" date="2025-09" db="UniProtKB">
        <authorList>
            <consortium name="Ensembl"/>
        </authorList>
    </citation>
    <scope>IDENTIFICATION</scope>
    <source>
        <strain evidence="6">HNI</strain>
    </source>
</reference>
<reference evidence="6" key="3">
    <citation type="submission" date="2025-08" db="UniProtKB">
        <authorList>
            <consortium name="Ensembl"/>
        </authorList>
    </citation>
    <scope>IDENTIFICATION</scope>
    <source>
        <strain evidence="6">HNI</strain>
    </source>
</reference>
<evidence type="ECO:0000256" key="5">
    <source>
        <dbReference type="ARBA" id="ARBA00023273"/>
    </source>
</evidence>
<accession>A0A3P9LP09</accession>
<reference evidence="6 7" key="2">
    <citation type="submission" date="2017-04" db="EMBL/GenBank/DDBJ databases">
        <title>CpG methylation of centromeres and impact of large insertions on vertebrate speciation.</title>
        <authorList>
            <person name="Ichikawa K."/>
            <person name="Yoshimura J."/>
            <person name="Morishita S."/>
        </authorList>
    </citation>
    <scope>NUCLEOTIDE SEQUENCE</scope>
    <source>
        <strain evidence="6 7">HNI</strain>
    </source>
</reference>
<protein>
    <submittedName>
        <fullName evidence="6">Intraflagellar transport 172</fullName>
    </submittedName>
</protein>
<dbReference type="PANTHER" id="PTHR15722">
    <property type="entry name" value="IFT140/172-RELATED"/>
    <property type="match status" value="1"/>
</dbReference>
<keyword evidence="4" id="KW-0969">Cilium</keyword>
<dbReference type="Ensembl" id="ENSORLT00020012275.1">
    <property type="protein sequence ID" value="ENSORLP00020022343.1"/>
    <property type="gene ID" value="ENSORLG00020000829.1"/>
</dbReference>
<dbReference type="Gene3D" id="1.25.40.470">
    <property type="match status" value="1"/>
</dbReference>
<evidence type="ECO:0000256" key="3">
    <source>
        <dbReference type="ARBA" id="ARBA00022737"/>
    </source>
</evidence>
<sequence>IYCSFAQWVPGSDVVVAQSDRNLCIWYSVDSPESVTTFPVKVRRDGGLERAEGKTNVLVKEGSNMVAYTLDEGLIEFGTAIDDVDYIRCGVRLEQHQLPAAPPAFPQLSKDSFAHSLSAVLCISSHRCFAALGDVSMVRFLRQTSDVADKVSQESGEDGASHYKVQARLATLDKNFKLAEMHFVERGALDEAIETYKRLHMWDDAIALAEAKGYPELDRLRASHYQWLLKTGQQNEAGEVKERQGDFHAAIGHYLKAGLPTKAARVAISRPEISRSAETVEAIAASLVKGEFYERVGDLYEKSGNQLRALEWYRKGGAYAKAVELARAAFPAEVVKLENAWGDHLVQLKQMDARRKRDTQGTKRSIEAAIAARQWKKAVHILDIQDDPSTAKYYIKIAQHYASIRDYEVTRRLLVSRFKIQRVYYHMHSKETGFPAQ</sequence>
<keyword evidence="5" id="KW-0966">Cell projection</keyword>
<evidence type="ECO:0000256" key="4">
    <source>
        <dbReference type="ARBA" id="ARBA00023069"/>
    </source>
</evidence>
<dbReference type="GO" id="GO:0005929">
    <property type="term" value="C:cilium"/>
    <property type="evidence" value="ECO:0007669"/>
    <property type="project" value="UniProtKB-SubCell"/>
</dbReference>
<evidence type="ECO:0000313" key="6">
    <source>
        <dbReference type="Ensembl" id="ENSORLP00020022343.1"/>
    </source>
</evidence>
<dbReference type="AlphaFoldDB" id="A0A3P9LP09"/>
<evidence type="ECO:0000256" key="1">
    <source>
        <dbReference type="ARBA" id="ARBA00004138"/>
    </source>
</evidence>
<name>A0A3P9LP09_ORYLA</name>
<evidence type="ECO:0000313" key="7">
    <source>
        <dbReference type="Proteomes" id="UP000265180"/>
    </source>
</evidence>